<dbReference type="EMBL" id="RJKE01000001">
    <property type="protein sequence ID" value="ROO86036.1"/>
    <property type="molecule type" value="Genomic_DNA"/>
</dbReference>
<sequence length="328" mass="35227">MKVGGLLPGASAILTGRLLTVSALPTVACLFFVLTLVWAGAPGALRFKEAWETVAGLGPGEVFVVFLGALLVALVGHPLQLPLVRLFEGYWPERAARLEGLGRARQRRLRGPVVDLAAVPDDAAAVRAAGQAWFEQRRRFPDDGLLRPTRLGNVLAAMDSRAGQRYGLDAVVVWPRIFPLASDRVRAVVMDRRDQLDGSVRWSAALLLTSVVAAGLLWDSGWWRALALVPLAGARLAYLAAVHAALAYAESVDTVFDLHRFDLLAAMHLPLPDDHRAEVVANRRLSAFWLNVPVLQDGYLHTEPGLPLVAPAPQQPSAPPSGGAPAGE</sequence>
<keyword evidence="2" id="KW-0812">Transmembrane</keyword>
<evidence type="ECO:0000256" key="1">
    <source>
        <dbReference type="SAM" id="MobiDB-lite"/>
    </source>
</evidence>
<dbReference type="AlphaFoldDB" id="A0A3N1CXR7"/>
<name>A0A3N1CXR7_9ACTN</name>
<evidence type="ECO:0000313" key="4">
    <source>
        <dbReference type="Proteomes" id="UP000272400"/>
    </source>
</evidence>
<keyword evidence="4" id="KW-1185">Reference proteome</keyword>
<keyword evidence="2" id="KW-1133">Transmembrane helix</keyword>
<feature type="transmembrane region" description="Helical" evidence="2">
    <location>
        <begin position="53"/>
        <end position="75"/>
    </location>
</feature>
<accession>A0A3N1CXR7</accession>
<organism evidence="3 4">
    <name type="scientific">Actinocorallia herbida</name>
    <dbReference type="NCBI Taxonomy" id="58109"/>
    <lineage>
        <taxon>Bacteria</taxon>
        <taxon>Bacillati</taxon>
        <taxon>Actinomycetota</taxon>
        <taxon>Actinomycetes</taxon>
        <taxon>Streptosporangiales</taxon>
        <taxon>Thermomonosporaceae</taxon>
        <taxon>Actinocorallia</taxon>
    </lineage>
</organism>
<evidence type="ECO:0000313" key="3">
    <source>
        <dbReference type="EMBL" id="ROO86036.1"/>
    </source>
</evidence>
<dbReference type="Proteomes" id="UP000272400">
    <property type="component" value="Unassembled WGS sequence"/>
</dbReference>
<protein>
    <submittedName>
        <fullName evidence="3">Uncharacterized protein</fullName>
    </submittedName>
</protein>
<evidence type="ECO:0000256" key="2">
    <source>
        <dbReference type="SAM" id="Phobius"/>
    </source>
</evidence>
<keyword evidence="2" id="KW-0472">Membrane</keyword>
<proteinExistence type="predicted"/>
<reference evidence="3 4" key="1">
    <citation type="submission" date="2018-11" db="EMBL/GenBank/DDBJ databases">
        <title>Sequencing the genomes of 1000 actinobacteria strains.</title>
        <authorList>
            <person name="Klenk H.-P."/>
        </authorList>
    </citation>
    <scope>NUCLEOTIDE SEQUENCE [LARGE SCALE GENOMIC DNA]</scope>
    <source>
        <strain evidence="3 4">DSM 44254</strain>
    </source>
</reference>
<feature type="transmembrane region" description="Helical" evidence="2">
    <location>
        <begin position="21"/>
        <end position="41"/>
    </location>
</feature>
<gene>
    <name evidence="3" type="ORF">EDD29_3597</name>
</gene>
<feature type="region of interest" description="Disordered" evidence="1">
    <location>
        <begin position="309"/>
        <end position="328"/>
    </location>
</feature>
<comment type="caution">
    <text evidence="3">The sequence shown here is derived from an EMBL/GenBank/DDBJ whole genome shotgun (WGS) entry which is preliminary data.</text>
</comment>